<proteinExistence type="predicted"/>
<gene>
    <name evidence="1" type="primary">Cnig_chr_III.g8661</name>
    <name evidence="1" type="ORF">B9Z55_008661</name>
</gene>
<reference evidence="2" key="1">
    <citation type="submission" date="2017-10" db="EMBL/GenBank/DDBJ databases">
        <title>Rapid genome shrinkage in a self-fertile nematode reveals novel sperm competition proteins.</title>
        <authorList>
            <person name="Yin D."/>
            <person name="Schwarz E.M."/>
            <person name="Thomas C.G."/>
            <person name="Felde R.L."/>
            <person name="Korf I.F."/>
            <person name="Cutter A.D."/>
            <person name="Schartner C.M."/>
            <person name="Ralston E.J."/>
            <person name="Meyer B.J."/>
            <person name="Haag E.S."/>
        </authorList>
    </citation>
    <scope>NUCLEOTIDE SEQUENCE [LARGE SCALE GENOMIC DNA]</scope>
    <source>
        <strain evidence="2">JU1422</strain>
    </source>
</reference>
<dbReference type="Proteomes" id="UP000230233">
    <property type="component" value="Chromosome III"/>
</dbReference>
<keyword evidence="2" id="KW-1185">Reference proteome</keyword>
<dbReference type="AlphaFoldDB" id="A0A2G5UNQ1"/>
<comment type="caution">
    <text evidence="1">The sequence shown here is derived from an EMBL/GenBank/DDBJ whole genome shotgun (WGS) entry which is preliminary data.</text>
</comment>
<sequence>MKINMKIIKNGLKNDRIFPATRIQRIQGPQDLMTTIGRTHRDLKGERDSGSRLQLRRFQNYEFLSANTVKWMFQEDTSEGSTQDFRY</sequence>
<dbReference type="EMBL" id="PDUG01000003">
    <property type="protein sequence ID" value="PIC41138.1"/>
    <property type="molecule type" value="Genomic_DNA"/>
</dbReference>
<name>A0A2G5UNQ1_9PELO</name>
<evidence type="ECO:0000313" key="2">
    <source>
        <dbReference type="Proteomes" id="UP000230233"/>
    </source>
</evidence>
<organism evidence="1 2">
    <name type="scientific">Caenorhabditis nigoni</name>
    <dbReference type="NCBI Taxonomy" id="1611254"/>
    <lineage>
        <taxon>Eukaryota</taxon>
        <taxon>Metazoa</taxon>
        <taxon>Ecdysozoa</taxon>
        <taxon>Nematoda</taxon>
        <taxon>Chromadorea</taxon>
        <taxon>Rhabditida</taxon>
        <taxon>Rhabditina</taxon>
        <taxon>Rhabditomorpha</taxon>
        <taxon>Rhabditoidea</taxon>
        <taxon>Rhabditidae</taxon>
        <taxon>Peloderinae</taxon>
        <taxon>Caenorhabditis</taxon>
    </lineage>
</organism>
<protein>
    <submittedName>
        <fullName evidence="1">Uncharacterized protein</fullName>
    </submittedName>
</protein>
<accession>A0A2G5UNQ1</accession>
<evidence type="ECO:0000313" key="1">
    <source>
        <dbReference type="EMBL" id="PIC41138.1"/>
    </source>
</evidence>